<keyword evidence="2" id="KW-1185">Reference proteome</keyword>
<protein>
    <recommendedName>
        <fullName evidence="3">F-box domain-containing protein</fullName>
    </recommendedName>
</protein>
<evidence type="ECO:0000313" key="1">
    <source>
        <dbReference type="EMBL" id="KAF9545731.1"/>
    </source>
</evidence>
<dbReference type="Proteomes" id="UP000723463">
    <property type="component" value="Unassembled WGS sequence"/>
</dbReference>
<gene>
    <name evidence="1" type="ORF">EC957_010594</name>
</gene>
<accession>A0A9P6FAL9</accession>
<organism evidence="1 2">
    <name type="scientific">Mortierella hygrophila</name>
    <dbReference type="NCBI Taxonomy" id="979708"/>
    <lineage>
        <taxon>Eukaryota</taxon>
        <taxon>Fungi</taxon>
        <taxon>Fungi incertae sedis</taxon>
        <taxon>Mucoromycota</taxon>
        <taxon>Mortierellomycotina</taxon>
        <taxon>Mortierellomycetes</taxon>
        <taxon>Mortierellales</taxon>
        <taxon>Mortierellaceae</taxon>
        <taxon>Mortierella</taxon>
    </lineage>
</organism>
<reference evidence="1" key="1">
    <citation type="journal article" date="2020" name="Fungal Divers.">
        <title>Resolving the Mortierellaceae phylogeny through synthesis of multi-gene phylogenetics and phylogenomics.</title>
        <authorList>
            <person name="Vandepol N."/>
            <person name="Liber J."/>
            <person name="Desiro A."/>
            <person name="Na H."/>
            <person name="Kennedy M."/>
            <person name="Barry K."/>
            <person name="Grigoriev I.V."/>
            <person name="Miller A.N."/>
            <person name="O'Donnell K."/>
            <person name="Stajich J.E."/>
            <person name="Bonito G."/>
        </authorList>
    </citation>
    <scope>NUCLEOTIDE SEQUENCE</scope>
    <source>
        <strain evidence="1">NRRL 2591</strain>
    </source>
</reference>
<proteinExistence type="predicted"/>
<dbReference type="EMBL" id="JAAAXW010000067">
    <property type="protein sequence ID" value="KAF9545731.1"/>
    <property type="molecule type" value="Genomic_DNA"/>
</dbReference>
<dbReference type="AlphaFoldDB" id="A0A9P6FAL9"/>
<sequence length="74" mass="8411">MDPSPISPTSDTYLELPKILTMTLRFLDEDAICRVTPLVSRLWLRLSKNIKSVCIVVVWDSSWSSDLLDMTLLA</sequence>
<evidence type="ECO:0008006" key="3">
    <source>
        <dbReference type="Google" id="ProtNLM"/>
    </source>
</evidence>
<comment type="caution">
    <text evidence="1">The sequence shown here is derived from an EMBL/GenBank/DDBJ whole genome shotgun (WGS) entry which is preliminary data.</text>
</comment>
<name>A0A9P6FAL9_9FUNG</name>
<evidence type="ECO:0000313" key="2">
    <source>
        <dbReference type="Proteomes" id="UP000723463"/>
    </source>
</evidence>